<keyword evidence="7" id="KW-0732">Signal</keyword>
<evidence type="ECO:0000259" key="8">
    <source>
        <dbReference type="Pfam" id="PF01061"/>
    </source>
</evidence>
<comment type="subcellular location">
    <subcellularLocation>
        <location evidence="1">Membrane</location>
        <topology evidence="1">Multi-pass membrane protein</topology>
    </subcellularLocation>
</comment>
<dbReference type="KEGG" id="dzi:111280602"/>
<dbReference type="InterPro" id="IPR013525">
    <property type="entry name" value="ABC2_TM"/>
</dbReference>
<evidence type="ECO:0000256" key="2">
    <source>
        <dbReference type="ARBA" id="ARBA00022448"/>
    </source>
</evidence>
<dbReference type="Pfam" id="PF01061">
    <property type="entry name" value="ABC2_membrane"/>
    <property type="match status" value="1"/>
</dbReference>
<feature type="domain" description="ABC-2 type transporter transmembrane" evidence="8">
    <location>
        <begin position="4"/>
        <end position="142"/>
    </location>
</feature>
<keyword evidence="2" id="KW-0813">Transport</keyword>
<evidence type="ECO:0000313" key="10">
    <source>
        <dbReference type="RefSeq" id="XP_022723776.1"/>
    </source>
</evidence>
<accession>A0A6P5X7E7</accession>
<reference evidence="10" key="1">
    <citation type="submission" date="2025-08" db="UniProtKB">
        <authorList>
            <consortium name="RefSeq"/>
        </authorList>
    </citation>
    <scope>IDENTIFICATION</scope>
    <source>
        <tissue evidence="10">Fruit stalk</tissue>
    </source>
</reference>
<feature type="transmembrane region" description="Helical" evidence="6">
    <location>
        <begin position="111"/>
        <end position="131"/>
    </location>
</feature>
<evidence type="ECO:0000256" key="4">
    <source>
        <dbReference type="ARBA" id="ARBA00022989"/>
    </source>
</evidence>
<name>A0A6P5X7E7_DURZI</name>
<dbReference type="PANTHER" id="PTHR19241">
    <property type="entry name" value="ATP-BINDING CASSETTE TRANSPORTER"/>
    <property type="match status" value="1"/>
</dbReference>
<evidence type="ECO:0000256" key="1">
    <source>
        <dbReference type="ARBA" id="ARBA00004141"/>
    </source>
</evidence>
<sequence length="149" mass="17189">MQWVQCMLLLFLGFQNASSVQPVVAVERTVFYREKAAGMYSAMPYAIAQVVIEIPYVFIQSTVYSIIVYAMIGFEWTAAKFFWYLFFMFFSLLYFTFYGMMAVAVTPNYHIASIVSSAFYALWNAFSGFIIPRPSIPIWLEMVTIGFVQ</sequence>
<evidence type="ECO:0000313" key="9">
    <source>
        <dbReference type="Proteomes" id="UP000515121"/>
    </source>
</evidence>
<keyword evidence="3 6" id="KW-0812">Transmembrane</keyword>
<protein>
    <submittedName>
        <fullName evidence="10">ABC transporter G family member 36-like</fullName>
    </submittedName>
</protein>
<gene>
    <name evidence="10" type="primary">LOC111280602</name>
</gene>
<proteinExistence type="predicted"/>
<keyword evidence="4 6" id="KW-1133">Transmembrane helix</keyword>
<feature type="signal peptide" evidence="7">
    <location>
        <begin position="1"/>
        <end position="19"/>
    </location>
</feature>
<feature type="chain" id="PRO_5028103639" evidence="7">
    <location>
        <begin position="20"/>
        <end position="149"/>
    </location>
</feature>
<evidence type="ECO:0000256" key="7">
    <source>
        <dbReference type="SAM" id="SignalP"/>
    </source>
</evidence>
<dbReference type="GeneID" id="111280602"/>
<keyword evidence="5 6" id="KW-0472">Membrane</keyword>
<feature type="transmembrane region" description="Helical" evidence="6">
    <location>
        <begin position="81"/>
        <end position="105"/>
    </location>
</feature>
<dbReference type="Proteomes" id="UP000515121">
    <property type="component" value="Unplaced"/>
</dbReference>
<dbReference type="AlphaFoldDB" id="A0A6P5X7E7"/>
<dbReference type="OrthoDB" id="66620at2759"/>
<dbReference type="RefSeq" id="XP_022723776.1">
    <property type="nucleotide sequence ID" value="XM_022868041.1"/>
</dbReference>
<evidence type="ECO:0000256" key="3">
    <source>
        <dbReference type="ARBA" id="ARBA00022692"/>
    </source>
</evidence>
<evidence type="ECO:0000256" key="5">
    <source>
        <dbReference type="ARBA" id="ARBA00023136"/>
    </source>
</evidence>
<evidence type="ECO:0000256" key="6">
    <source>
        <dbReference type="SAM" id="Phobius"/>
    </source>
</evidence>
<dbReference type="GO" id="GO:0140359">
    <property type="term" value="F:ABC-type transporter activity"/>
    <property type="evidence" value="ECO:0007669"/>
    <property type="project" value="InterPro"/>
</dbReference>
<dbReference type="GO" id="GO:0005886">
    <property type="term" value="C:plasma membrane"/>
    <property type="evidence" value="ECO:0007669"/>
    <property type="project" value="UniProtKB-ARBA"/>
</dbReference>
<keyword evidence="9" id="KW-1185">Reference proteome</keyword>
<organism evidence="9 10">
    <name type="scientific">Durio zibethinus</name>
    <name type="common">Durian</name>
    <dbReference type="NCBI Taxonomy" id="66656"/>
    <lineage>
        <taxon>Eukaryota</taxon>
        <taxon>Viridiplantae</taxon>
        <taxon>Streptophyta</taxon>
        <taxon>Embryophyta</taxon>
        <taxon>Tracheophyta</taxon>
        <taxon>Spermatophyta</taxon>
        <taxon>Magnoliopsida</taxon>
        <taxon>eudicotyledons</taxon>
        <taxon>Gunneridae</taxon>
        <taxon>Pentapetalae</taxon>
        <taxon>rosids</taxon>
        <taxon>malvids</taxon>
        <taxon>Malvales</taxon>
        <taxon>Malvaceae</taxon>
        <taxon>Helicteroideae</taxon>
        <taxon>Durio</taxon>
    </lineage>
</organism>
<feature type="transmembrane region" description="Helical" evidence="6">
    <location>
        <begin position="46"/>
        <end position="69"/>
    </location>
</feature>